<accession>A0A956LWD5</accession>
<dbReference type="SUPFAM" id="SSF53335">
    <property type="entry name" value="S-adenosyl-L-methionine-dependent methyltransferases"/>
    <property type="match status" value="1"/>
</dbReference>
<dbReference type="GO" id="GO:0032259">
    <property type="term" value="P:methylation"/>
    <property type="evidence" value="ECO:0007669"/>
    <property type="project" value="UniProtKB-KW"/>
</dbReference>
<dbReference type="EMBL" id="JAGQHR010000043">
    <property type="protein sequence ID" value="MCA9726563.1"/>
    <property type="molecule type" value="Genomic_DNA"/>
</dbReference>
<dbReference type="Proteomes" id="UP000697710">
    <property type="component" value="Unassembled WGS sequence"/>
</dbReference>
<keyword evidence="3" id="KW-0808">Transferase</keyword>
<comment type="similarity">
    <text evidence="1">Belongs to the N(4)/N(6)-methyltransferase family.</text>
</comment>
<dbReference type="InterPro" id="IPR002295">
    <property type="entry name" value="N4/N6-MTase_EcoPI_Mod-like"/>
</dbReference>
<evidence type="ECO:0000256" key="3">
    <source>
        <dbReference type="ARBA" id="ARBA00022679"/>
    </source>
</evidence>
<dbReference type="PRINTS" id="PR00506">
    <property type="entry name" value="D21N6MTFRASE"/>
</dbReference>
<reference evidence="7" key="2">
    <citation type="journal article" date="2021" name="Microbiome">
        <title>Successional dynamics and alternative stable states in a saline activated sludge microbial community over 9 years.</title>
        <authorList>
            <person name="Wang Y."/>
            <person name="Ye J."/>
            <person name="Ju F."/>
            <person name="Liu L."/>
            <person name="Boyd J.A."/>
            <person name="Deng Y."/>
            <person name="Parks D.H."/>
            <person name="Jiang X."/>
            <person name="Yin X."/>
            <person name="Woodcroft B.J."/>
            <person name="Tyson G.W."/>
            <person name="Hugenholtz P."/>
            <person name="Polz M.F."/>
            <person name="Zhang T."/>
        </authorList>
    </citation>
    <scope>NUCLEOTIDE SEQUENCE</scope>
    <source>
        <strain evidence="7">HKST-UBA01</strain>
    </source>
</reference>
<evidence type="ECO:0000256" key="2">
    <source>
        <dbReference type="ARBA" id="ARBA00022603"/>
    </source>
</evidence>
<comment type="caution">
    <text evidence="7">The sequence shown here is derived from an EMBL/GenBank/DDBJ whole genome shotgun (WGS) entry which is preliminary data.</text>
</comment>
<evidence type="ECO:0000259" key="6">
    <source>
        <dbReference type="Pfam" id="PF01555"/>
    </source>
</evidence>
<evidence type="ECO:0000313" key="7">
    <source>
        <dbReference type="EMBL" id="MCA9726563.1"/>
    </source>
</evidence>
<keyword evidence="2" id="KW-0489">Methyltransferase</keyword>
<reference evidence="7" key="1">
    <citation type="submission" date="2020-04" db="EMBL/GenBank/DDBJ databases">
        <authorList>
            <person name="Zhang T."/>
        </authorList>
    </citation>
    <scope>NUCLEOTIDE SEQUENCE</scope>
    <source>
        <strain evidence="7">HKST-UBA01</strain>
    </source>
</reference>
<dbReference type="AlphaFoldDB" id="A0A956LWD5"/>
<gene>
    <name evidence="7" type="ORF">KC729_02705</name>
</gene>
<evidence type="ECO:0000256" key="4">
    <source>
        <dbReference type="ARBA" id="ARBA00022691"/>
    </source>
</evidence>
<sequence length="325" mass="36883">MTANLDMTGPCRLLRADGLEVARALPSDGVDLVYLDPPFGAGRTRTFLRGRDGRHGLGEEAAYVDPGRNGRPSRWLRELCREVHRVLRPGGAFFLHLDWRTVHRTKILLDRVFGDENFQNEIIWRYATGGVPRQRFARKHDTILYYTKDCTKNYDAQRGRSGERAGSSEPSGEARTTPTFHRLQEKKYLAHRMGRQGVPEYRDERGWYRFRYLDDVWEIPWITQDARERTGYPTQKPVALLERILAATSDPGDLIADFCCGSGTTPAAAAKLGRRWIACDISPVAIGITERRLREGAAEAAAEFLQEDWMDREDRASAGTEAART</sequence>
<dbReference type="InterPro" id="IPR002052">
    <property type="entry name" value="DNA_methylase_N6_adenine_CS"/>
</dbReference>
<dbReference type="InterPro" id="IPR029063">
    <property type="entry name" value="SAM-dependent_MTases_sf"/>
</dbReference>
<name>A0A956LWD5_UNCEI</name>
<feature type="domain" description="DNA methylase N-4/N-6" evidence="6">
    <location>
        <begin position="30"/>
        <end position="288"/>
    </location>
</feature>
<evidence type="ECO:0000313" key="8">
    <source>
        <dbReference type="Proteomes" id="UP000697710"/>
    </source>
</evidence>
<protein>
    <submittedName>
        <fullName evidence="7">Site-specific DNA-methyltransferase</fullName>
    </submittedName>
</protein>
<dbReference type="GO" id="GO:0008170">
    <property type="term" value="F:N-methyltransferase activity"/>
    <property type="evidence" value="ECO:0007669"/>
    <property type="project" value="InterPro"/>
</dbReference>
<feature type="compositionally biased region" description="Polar residues" evidence="5">
    <location>
        <begin position="168"/>
        <end position="178"/>
    </location>
</feature>
<proteinExistence type="inferred from homology"/>
<organism evidence="7 8">
    <name type="scientific">Eiseniibacteriota bacterium</name>
    <dbReference type="NCBI Taxonomy" id="2212470"/>
    <lineage>
        <taxon>Bacteria</taxon>
        <taxon>Candidatus Eiseniibacteriota</taxon>
    </lineage>
</organism>
<evidence type="ECO:0000256" key="5">
    <source>
        <dbReference type="SAM" id="MobiDB-lite"/>
    </source>
</evidence>
<dbReference type="Gene3D" id="3.40.50.150">
    <property type="entry name" value="Vaccinia Virus protein VP39"/>
    <property type="match status" value="1"/>
</dbReference>
<evidence type="ECO:0000256" key="1">
    <source>
        <dbReference type="ARBA" id="ARBA00006594"/>
    </source>
</evidence>
<dbReference type="PROSITE" id="PS00092">
    <property type="entry name" value="N6_MTASE"/>
    <property type="match status" value="1"/>
</dbReference>
<dbReference type="InterPro" id="IPR002941">
    <property type="entry name" value="DNA_methylase_N4/N6"/>
</dbReference>
<feature type="region of interest" description="Disordered" evidence="5">
    <location>
        <begin position="156"/>
        <end position="178"/>
    </location>
</feature>
<dbReference type="GO" id="GO:0003677">
    <property type="term" value="F:DNA binding"/>
    <property type="evidence" value="ECO:0007669"/>
    <property type="project" value="InterPro"/>
</dbReference>
<dbReference type="Pfam" id="PF01555">
    <property type="entry name" value="N6_N4_Mtase"/>
    <property type="match status" value="1"/>
</dbReference>
<keyword evidence="4" id="KW-0949">S-adenosyl-L-methionine</keyword>